<feature type="non-terminal residue" evidence="1">
    <location>
        <position position="1"/>
    </location>
</feature>
<evidence type="ECO:0000313" key="2">
    <source>
        <dbReference type="Proteomes" id="UP000310108"/>
    </source>
</evidence>
<proteinExistence type="predicted"/>
<keyword evidence="2" id="KW-1185">Reference proteome</keyword>
<organism evidence="1 2">
    <name type="scientific">Colletotrichum tanaceti</name>
    <dbReference type="NCBI Taxonomy" id="1306861"/>
    <lineage>
        <taxon>Eukaryota</taxon>
        <taxon>Fungi</taxon>
        <taxon>Dikarya</taxon>
        <taxon>Ascomycota</taxon>
        <taxon>Pezizomycotina</taxon>
        <taxon>Sordariomycetes</taxon>
        <taxon>Hypocreomycetidae</taxon>
        <taxon>Glomerellales</taxon>
        <taxon>Glomerellaceae</taxon>
        <taxon>Colletotrichum</taxon>
        <taxon>Colletotrichum destructivum species complex</taxon>
    </lineage>
</organism>
<dbReference type="AlphaFoldDB" id="A0A4U6XLK1"/>
<evidence type="ECO:0000313" key="1">
    <source>
        <dbReference type="EMBL" id="TKW56528.1"/>
    </source>
</evidence>
<dbReference type="Proteomes" id="UP000310108">
    <property type="component" value="Unassembled WGS sequence"/>
</dbReference>
<comment type="caution">
    <text evidence="1">The sequence shown here is derived from an EMBL/GenBank/DDBJ whole genome shotgun (WGS) entry which is preliminary data.</text>
</comment>
<name>A0A4U6XLK1_9PEZI</name>
<protein>
    <submittedName>
        <fullName evidence="1">Uncharacterized protein</fullName>
    </submittedName>
</protein>
<dbReference type="EMBL" id="PJEX01000065">
    <property type="protein sequence ID" value="TKW56528.1"/>
    <property type="molecule type" value="Genomic_DNA"/>
</dbReference>
<gene>
    <name evidence="1" type="ORF">CTA1_10621</name>
</gene>
<sequence length="175" mass="20086">YYIIEKLHNSISNLIAAVKPIEIRPRLIRDFLQESESFNQDLAQYKWLDISYYTRLLYRLTLSLHVTAQEKLQPVPTITQQRLLKFRGKILTYVADDLLYLQHQIRHLSSLSAPTLHQSMKPGASYANGTIGDENPGQLTHCIFDAGLHPTSSNPEVWELRKDFLSKVAPPRSAE</sequence>
<accession>A0A4U6XLK1</accession>
<reference evidence="1 2" key="1">
    <citation type="journal article" date="2019" name="PLoS ONE">
        <title>Comparative genome analysis indicates high evolutionary potential of pathogenicity genes in Colletotrichum tanaceti.</title>
        <authorList>
            <person name="Lelwala R.V."/>
            <person name="Korhonen P.K."/>
            <person name="Young N.D."/>
            <person name="Scott J.B."/>
            <person name="Ades P.A."/>
            <person name="Gasser R.B."/>
            <person name="Taylor P.W.J."/>
        </authorList>
    </citation>
    <scope>NUCLEOTIDE SEQUENCE [LARGE SCALE GENOMIC DNA]</scope>
    <source>
        <strain evidence="1">BRIP57314</strain>
    </source>
</reference>